<reference evidence="4" key="1">
    <citation type="submission" date="2023-07" db="EMBL/GenBank/DDBJ databases">
        <authorList>
            <person name="Yue Y."/>
        </authorList>
    </citation>
    <scope>NUCLEOTIDE SEQUENCE [LARGE SCALE GENOMIC DNA]</scope>
    <source>
        <strain evidence="4">2Y89</strain>
    </source>
</reference>
<sequence length="411" mass="46814">MSQKIVHVINDFPSKSETFIVNHIVETIKEGVEPHIVVNNLAPKEATSQLHLFNKYNLYEIATSYNMQIPKNKISRLFKAIFVLLTNIRYAHVFFKTLNSRKYGTKAKSLKMWFQVATFIKYHNFDLFHGHFAVCGQVLAQMKEIGAIKGAIVTTFYGYDTFSTEENRLKLKFDYRGIFKYSDLIITSSNYLANNLRLLNVPEDKIIVNPVGVDVDKFKFIDRKVHFPLKLVTVGRLIKLKGQHIGIKAVKSLIEKGHQVDYSIVGYGDEYKNLKNLISELRIENYVSLIETKTQKEVIEILNNSHLFLMTSITDENGRAEGQGLVTAEAQSTGIPAIGFNCGGIPETIQNNITGYIVEEGQIEELVNKIEMFITDITLINKMGIAGREYVVKEFNSKIQSKKIIDLYNLI</sequence>
<protein>
    <submittedName>
        <fullName evidence="3">Glycosyltransferase</fullName>
        <ecNumber evidence="3">2.4.-.-</ecNumber>
    </submittedName>
</protein>
<dbReference type="RefSeq" id="WP_224478681.1">
    <property type="nucleotide sequence ID" value="NZ_JAIUJS010000005.1"/>
</dbReference>
<feature type="domain" description="Glycosyl transferase family 1" evidence="1">
    <location>
        <begin position="220"/>
        <end position="389"/>
    </location>
</feature>
<dbReference type="InterPro" id="IPR028098">
    <property type="entry name" value="Glyco_trans_4-like_N"/>
</dbReference>
<dbReference type="Proteomes" id="UP001198402">
    <property type="component" value="Unassembled WGS sequence"/>
</dbReference>
<dbReference type="InterPro" id="IPR001296">
    <property type="entry name" value="Glyco_trans_1"/>
</dbReference>
<dbReference type="Gene3D" id="3.40.50.2000">
    <property type="entry name" value="Glycogen Phosphorylase B"/>
    <property type="match status" value="2"/>
</dbReference>
<gene>
    <name evidence="3" type="ORF">LBV24_10870</name>
</gene>
<proteinExistence type="predicted"/>
<dbReference type="SUPFAM" id="SSF53756">
    <property type="entry name" value="UDP-Glycosyltransferase/glycogen phosphorylase"/>
    <property type="match status" value="1"/>
</dbReference>
<keyword evidence="3" id="KW-0808">Transferase</keyword>
<keyword evidence="3" id="KW-0328">Glycosyltransferase</keyword>
<dbReference type="GO" id="GO:0016757">
    <property type="term" value="F:glycosyltransferase activity"/>
    <property type="evidence" value="ECO:0007669"/>
    <property type="project" value="UniProtKB-KW"/>
</dbReference>
<dbReference type="EMBL" id="JAIUJS010000005">
    <property type="protein sequence ID" value="MCA0153720.1"/>
    <property type="molecule type" value="Genomic_DNA"/>
</dbReference>
<evidence type="ECO:0000259" key="2">
    <source>
        <dbReference type="Pfam" id="PF13439"/>
    </source>
</evidence>
<comment type="caution">
    <text evidence="3">The sequence shown here is derived from an EMBL/GenBank/DDBJ whole genome shotgun (WGS) entry which is preliminary data.</text>
</comment>
<dbReference type="PANTHER" id="PTHR12526">
    <property type="entry name" value="GLYCOSYLTRANSFERASE"/>
    <property type="match status" value="1"/>
</dbReference>
<dbReference type="Pfam" id="PF00534">
    <property type="entry name" value="Glycos_transf_1"/>
    <property type="match status" value="1"/>
</dbReference>
<evidence type="ECO:0000259" key="1">
    <source>
        <dbReference type="Pfam" id="PF00534"/>
    </source>
</evidence>
<evidence type="ECO:0000313" key="3">
    <source>
        <dbReference type="EMBL" id="MCA0153720.1"/>
    </source>
</evidence>
<feature type="domain" description="Glycosyltransferase subfamily 4-like N-terminal" evidence="2">
    <location>
        <begin position="100"/>
        <end position="216"/>
    </location>
</feature>
<organism evidence="3 4">
    <name type="scientific">Winogradskyella vincentii</name>
    <dbReference type="NCBI Taxonomy" id="2877122"/>
    <lineage>
        <taxon>Bacteria</taxon>
        <taxon>Pseudomonadati</taxon>
        <taxon>Bacteroidota</taxon>
        <taxon>Flavobacteriia</taxon>
        <taxon>Flavobacteriales</taxon>
        <taxon>Flavobacteriaceae</taxon>
        <taxon>Winogradskyella</taxon>
    </lineage>
</organism>
<accession>A0ABS7Y374</accession>
<dbReference type="Pfam" id="PF13439">
    <property type="entry name" value="Glyco_transf_4"/>
    <property type="match status" value="1"/>
</dbReference>
<name>A0ABS7Y374_9FLAO</name>
<dbReference type="EC" id="2.4.-.-" evidence="3"/>
<keyword evidence="4" id="KW-1185">Reference proteome</keyword>
<dbReference type="PANTHER" id="PTHR12526:SF630">
    <property type="entry name" value="GLYCOSYLTRANSFERASE"/>
    <property type="match status" value="1"/>
</dbReference>
<evidence type="ECO:0000313" key="4">
    <source>
        <dbReference type="Proteomes" id="UP001198402"/>
    </source>
</evidence>